<keyword evidence="3" id="KW-1185">Reference proteome</keyword>
<evidence type="ECO:0000313" key="2">
    <source>
        <dbReference type="EMBL" id="KAF2489780.1"/>
    </source>
</evidence>
<dbReference type="EMBL" id="MU004198">
    <property type="protein sequence ID" value="KAF2489780.1"/>
    <property type="molecule type" value="Genomic_DNA"/>
</dbReference>
<feature type="compositionally biased region" description="Polar residues" evidence="1">
    <location>
        <begin position="208"/>
        <end position="218"/>
    </location>
</feature>
<feature type="region of interest" description="Disordered" evidence="1">
    <location>
        <begin position="77"/>
        <end position="218"/>
    </location>
</feature>
<feature type="compositionally biased region" description="Basic and acidic residues" evidence="1">
    <location>
        <begin position="168"/>
        <end position="183"/>
    </location>
</feature>
<name>A0A6A6QCP8_9PEZI</name>
<dbReference type="OrthoDB" id="4590707at2759"/>
<dbReference type="AlphaFoldDB" id="A0A6A6QCP8"/>
<organism evidence="2 3">
    <name type="scientific">Lophium mytilinum</name>
    <dbReference type="NCBI Taxonomy" id="390894"/>
    <lineage>
        <taxon>Eukaryota</taxon>
        <taxon>Fungi</taxon>
        <taxon>Dikarya</taxon>
        <taxon>Ascomycota</taxon>
        <taxon>Pezizomycotina</taxon>
        <taxon>Dothideomycetes</taxon>
        <taxon>Pleosporomycetidae</taxon>
        <taxon>Mytilinidiales</taxon>
        <taxon>Mytilinidiaceae</taxon>
        <taxon>Lophium</taxon>
    </lineage>
</organism>
<dbReference type="Proteomes" id="UP000799750">
    <property type="component" value="Unassembled WGS sequence"/>
</dbReference>
<reference evidence="2" key="1">
    <citation type="journal article" date="2020" name="Stud. Mycol.">
        <title>101 Dothideomycetes genomes: a test case for predicting lifestyles and emergence of pathogens.</title>
        <authorList>
            <person name="Haridas S."/>
            <person name="Albert R."/>
            <person name="Binder M."/>
            <person name="Bloem J."/>
            <person name="Labutti K."/>
            <person name="Salamov A."/>
            <person name="Andreopoulos B."/>
            <person name="Baker S."/>
            <person name="Barry K."/>
            <person name="Bills G."/>
            <person name="Bluhm B."/>
            <person name="Cannon C."/>
            <person name="Castanera R."/>
            <person name="Culley D."/>
            <person name="Daum C."/>
            <person name="Ezra D."/>
            <person name="Gonzalez J."/>
            <person name="Henrissat B."/>
            <person name="Kuo A."/>
            <person name="Liang C."/>
            <person name="Lipzen A."/>
            <person name="Lutzoni F."/>
            <person name="Magnuson J."/>
            <person name="Mondo S."/>
            <person name="Nolan M."/>
            <person name="Ohm R."/>
            <person name="Pangilinan J."/>
            <person name="Park H.-J."/>
            <person name="Ramirez L."/>
            <person name="Alfaro M."/>
            <person name="Sun H."/>
            <person name="Tritt A."/>
            <person name="Yoshinaga Y."/>
            <person name="Zwiers L.-H."/>
            <person name="Turgeon B."/>
            <person name="Goodwin S."/>
            <person name="Spatafora J."/>
            <person name="Crous P."/>
            <person name="Grigoriev I."/>
        </authorList>
    </citation>
    <scope>NUCLEOTIDE SEQUENCE</scope>
    <source>
        <strain evidence="2">CBS 269.34</strain>
    </source>
</reference>
<sequence>MVLIRPAAFRAPLARFARPATRASPWQQSFQRTARRGYASASDVTAKASSDLPWIAVGTIITVPSVYYILSSIETGGHHAEGHGEEHHEEGENEAESESKDEPEAKEEDSKSDDSEDKGESKESGDDEKPADDKEDENAHANADKPDARKEPVKHGMSDKQQGISNADTKHSTDTHDGSKSTKGEGVAETAKLKGTVQSDRPGAESAQKGQANQDKSK</sequence>
<gene>
    <name evidence="2" type="ORF">BU16DRAFT_622396</name>
</gene>
<evidence type="ECO:0008006" key="4">
    <source>
        <dbReference type="Google" id="ProtNLM"/>
    </source>
</evidence>
<feature type="compositionally biased region" description="Basic and acidic residues" evidence="1">
    <location>
        <begin position="77"/>
        <end position="90"/>
    </location>
</feature>
<protein>
    <recommendedName>
        <fullName evidence="4">Cylicin I</fullName>
    </recommendedName>
</protein>
<proteinExistence type="predicted"/>
<accession>A0A6A6QCP8</accession>
<evidence type="ECO:0000256" key="1">
    <source>
        <dbReference type="SAM" id="MobiDB-lite"/>
    </source>
</evidence>
<evidence type="ECO:0000313" key="3">
    <source>
        <dbReference type="Proteomes" id="UP000799750"/>
    </source>
</evidence>
<feature type="compositionally biased region" description="Basic and acidic residues" evidence="1">
    <location>
        <begin position="97"/>
        <end position="158"/>
    </location>
</feature>